<dbReference type="GO" id="GO:0005739">
    <property type="term" value="C:mitochondrion"/>
    <property type="evidence" value="ECO:0007669"/>
    <property type="project" value="TreeGrafter"/>
</dbReference>
<dbReference type="InterPro" id="IPR045866">
    <property type="entry name" value="FAM210A/B-like"/>
</dbReference>
<proteinExistence type="predicted"/>
<feature type="region of interest" description="Disordered" evidence="1">
    <location>
        <begin position="1"/>
        <end position="26"/>
    </location>
</feature>
<evidence type="ECO:0000313" key="4">
    <source>
        <dbReference type="Proteomes" id="UP000694044"/>
    </source>
</evidence>
<dbReference type="PANTHER" id="PTHR21377">
    <property type="entry name" value="PROTEIN FAM210B, MITOCHONDRIAL"/>
    <property type="match status" value="1"/>
</dbReference>
<gene>
    <name evidence="3" type="ORF">PHYPSEUDO_000449</name>
</gene>
<comment type="caution">
    <text evidence="3">The sequence shown here is derived from an EMBL/GenBank/DDBJ whole genome shotgun (WGS) entry which is preliminary data.</text>
</comment>
<dbReference type="Pfam" id="PF06916">
    <property type="entry name" value="FAM210A-B_dom"/>
    <property type="match status" value="1"/>
</dbReference>
<evidence type="ECO:0000313" key="3">
    <source>
        <dbReference type="EMBL" id="KAG7386321.1"/>
    </source>
</evidence>
<dbReference type="Proteomes" id="UP000694044">
    <property type="component" value="Unassembled WGS sequence"/>
</dbReference>
<sequence>MRASQEARPLPAAKSPPRTFSQSRDRPQLSVPNFLRDVTSSSCIPSSQRRSTRAKLFLLAARVMAARVKQVLKRYGRTAFLFHSTVFASTLAGSYAAINQGVDLQALAKRVPFVDLSSVDPDAGTLALAYLSTVATGPARGALTIAASPILARLLARSRQLTKL</sequence>
<dbReference type="EMBL" id="JAGDFM010000103">
    <property type="protein sequence ID" value="KAG7386321.1"/>
    <property type="molecule type" value="Genomic_DNA"/>
</dbReference>
<keyword evidence="4" id="KW-1185">Reference proteome</keyword>
<organism evidence="3 4">
    <name type="scientific">Phytophthora pseudosyringae</name>
    <dbReference type="NCBI Taxonomy" id="221518"/>
    <lineage>
        <taxon>Eukaryota</taxon>
        <taxon>Sar</taxon>
        <taxon>Stramenopiles</taxon>
        <taxon>Oomycota</taxon>
        <taxon>Peronosporomycetes</taxon>
        <taxon>Peronosporales</taxon>
        <taxon>Peronosporaceae</taxon>
        <taxon>Phytophthora</taxon>
    </lineage>
</organism>
<dbReference type="PANTHER" id="PTHR21377:SF0">
    <property type="entry name" value="PROTEIN FAM210B, MITOCHONDRIAL"/>
    <property type="match status" value="1"/>
</dbReference>
<reference evidence="3" key="1">
    <citation type="submission" date="2021-02" db="EMBL/GenBank/DDBJ databases">
        <authorList>
            <person name="Palmer J.M."/>
        </authorList>
    </citation>
    <scope>NUCLEOTIDE SEQUENCE</scope>
    <source>
        <strain evidence="3">SCRP734</strain>
    </source>
</reference>
<accession>A0A8T1VYS1</accession>
<protein>
    <recommendedName>
        <fullName evidence="2">DUF1279 domain-containing protein</fullName>
    </recommendedName>
</protein>
<feature type="domain" description="DUF1279" evidence="2">
    <location>
        <begin position="67"/>
        <end position="149"/>
    </location>
</feature>
<dbReference type="InterPro" id="IPR009688">
    <property type="entry name" value="FAM210A/B-like_dom"/>
</dbReference>
<dbReference type="OrthoDB" id="426386at2759"/>
<dbReference type="AlphaFoldDB" id="A0A8T1VYS1"/>
<name>A0A8T1VYS1_9STRA</name>
<evidence type="ECO:0000256" key="1">
    <source>
        <dbReference type="SAM" id="MobiDB-lite"/>
    </source>
</evidence>
<evidence type="ECO:0000259" key="2">
    <source>
        <dbReference type="Pfam" id="PF06916"/>
    </source>
</evidence>